<feature type="compositionally biased region" description="Acidic residues" evidence="1">
    <location>
        <begin position="426"/>
        <end position="445"/>
    </location>
</feature>
<feature type="compositionally biased region" description="Basic and acidic residues" evidence="1">
    <location>
        <begin position="197"/>
        <end position="206"/>
    </location>
</feature>
<feature type="region of interest" description="Disordered" evidence="1">
    <location>
        <begin position="426"/>
        <end position="457"/>
    </location>
</feature>
<gene>
    <name evidence="2" type="ORF">BV898_15414</name>
</gene>
<dbReference type="EMBL" id="MTYJ01000208">
    <property type="protein sequence ID" value="OWA50913.1"/>
    <property type="molecule type" value="Genomic_DNA"/>
</dbReference>
<feature type="compositionally biased region" description="Basic and acidic residues" evidence="1">
    <location>
        <begin position="265"/>
        <end position="276"/>
    </location>
</feature>
<feature type="compositionally biased region" description="Basic residues" evidence="1">
    <location>
        <begin position="240"/>
        <end position="257"/>
    </location>
</feature>
<evidence type="ECO:0000313" key="3">
    <source>
        <dbReference type="Proteomes" id="UP000192578"/>
    </source>
</evidence>
<reference evidence="3" key="1">
    <citation type="submission" date="2017-01" db="EMBL/GenBank/DDBJ databases">
        <title>Comparative genomics of anhydrobiosis in the tardigrade Hypsibius dujardini.</title>
        <authorList>
            <person name="Yoshida Y."/>
            <person name="Koutsovoulos G."/>
            <person name="Laetsch D."/>
            <person name="Stevens L."/>
            <person name="Kumar S."/>
            <person name="Horikawa D."/>
            <person name="Ishino K."/>
            <person name="Komine S."/>
            <person name="Tomita M."/>
            <person name="Blaxter M."/>
            <person name="Arakawa K."/>
        </authorList>
    </citation>
    <scope>NUCLEOTIDE SEQUENCE [LARGE SCALE GENOMIC DNA]</scope>
    <source>
        <strain evidence="3">Z151</strain>
    </source>
</reference>
<dbReference type="Proteomes" id="UP000192578">
    <property type="component" value="Unassembled WGS sequence"/>
</dbReference>
<organism evidence="2 3">
    <name type="scientific">Hypsibius exemplaris</name>
    <name type="common">Freshwater tardigrade</name>
    <dbReference type="NCBI Taxonomy" id="2072580"/>
    <lineage>
        <taxon>Eukaryota</taxon>
        <taxon>Metazoa</taxon>
        <taxon>Ecdysozoa</taxon>
        <taxon>Tardigrada</taxon>
        <taxon>Eutardigrada</taxon>
        <taxon>Parachela</taxon>
        <taxon>Hypsibioidea</taxon>
        <taxon>Hypsibiidae</taxon>
        <taxon>Hypsibius</taxon>
    </lineage>
</organism>
<feature type="region of interest" description="Disordered" evidence="1">
    <location>
        <begin position="167"/>
        <end position="277"/>
    </location>
</feature>
<comment type="caution">
    <text evidence="2">The sequence shown here is derived from an EMBL/GenBank/DDBJ whole genome shotgun (WGS) entry which is preliminary data.</text>
</comment>
<keyword evidence="3" id="KW-1185">Reference proteome</keyword>
<sequence length="457" mass="51719">MKRQKIHDRSRHQTAPSAGKFRAFTREGRQNTTMEDLMDKLEPRPLDLTPQPWRMAVDRAAEVVYCYQLDVRAEMPTIRRAIRVREEQTGQKWSLVPSVFVQQRKLDASYVQTVLGRNSVMGVADLTRLMEHMTVGAGDFVDDAAEEDVRFQESGTTAGVVDLFEMDSEEKPDSPPSANGLAIPPNEINTDFGPEIPWRKQDKRSWEPPQSPSPVHPASDDEESEEKSSTGSEYKPNVYRGRRINRGKSSLPRRRFKPGTSNAICKEEEGSDEHLQSRRLKRLSAHLGPRPERSTEQKLMLDEIRKAYQTAGPDKTEIFPNSNRFVDRYRFDALKERLHKSPKYDAVDLAVLVAGGKENSLKLFTGDGFGLNAAIDRDAIMAIVYYINHNHPEVVKKRQLPVTSDELVKGFSRKMAYLRKYHGSADDAEEDAAAQGEDDDAAESVEAEHHPSTLFPN</sequence>
<evidence type="ECO:0000256" key="1">
    <source>
        <dbReference type="SAM" id="MobiDB-lite"/>
    </source>
</evidence>
<name>A0A9X6RK62_HYPEX</name>
<dbReference type="AlphaFoldDB" id="A0A9X6RK62"/>
<proteinExistence type="predicted"/>
<feature type="compositionally biased region" description="Basic residues" evidence="1">
    <location>
        <begin position="1"/>
        <end position="12"/>
    </location>
</feature>
<protein>
    <submittedName>
        <fullName evidence="2">Uncharacterized protein</fullName>
    </submittedName>
</protein>
<accession>A0A9X6RK62</accession>
<evidence type="ECO:0000313" key="2">
    <source>
        <dbReference type="EMBL" id="OWA50913.1"/>
    </source>
</evidence>
<feature type="region of interest" description="Disordered" evidence="1">
    <location>
        <begin position="1"/>
        <end position="37"/>
    </location>
</feature>